<dbReference type="SMART" id="SM00533">
    <property type="entry name" value="MUTSd"/>
    <property type="match status" value="1"/>
</dbReference>
<dbReference type="PANTHER" id="PTHR11361:SF35">
    <property type="entry name" value="DNA MISMATCH REPAIR PROTEIN MSH2"/>
    <property type="match status" value="1"/>
</dbReference>
<dbReference type="SUPFAM" id="SSF52540">
    <property type="entry name" value="P-loop containing nucleoside triphosphate hydrolases"/>
    <property type="match status" value="1"/>
</dbReference>
<dbReference type="SUPFAM" id="SSF48334">
    <property type="entry name" value="DNA repair protein MutS, domain III"/>
    <property type="match status" value="1"/>
</dbReference>
<organism evidence="8 9">
    <name type="scientific">Spodoptera exigua</name>
    <name type="common">Beet armyworm</name>
    <name type="synonym">Noctua fulgens</name>
    <dbReference type="NCBI Taxonomy" id="7107"/>
    <lineage>
        <taxon>Eukaryota</taxon>
        <taxon>Metazoa</taxon>
        <taxon>Ecdysozoa</taxon>
        <taxon>Arthropoda</taxon>
        <taxon>Hexapoda</taxon>
        <taxon>Insecta</taxon>
        <taxon>Pterygota</taxon>
        <taxon>Neoptera</taxon>
        <taxon>Endopterygota</taxon>
        <taxon>Lepidoptera</taxon>
        <taxon>Glossata</taxon>
        <taxon>Ditrysia</taxon>
        <taxon>Noctuoidea</taxon>
        <taxon>Noctuidae</taxon>
        <taxon>Amphipyrinae</taxon>
        <taxon>Spodoptera</taxon>
    </lineage>
</organism>
<dbReference type="EMBL" id="JACEFF010000821">
    <property type="protein sequence ID" value="KAH9630494.1"/>
    <property type="molecule type" value="Genomic_DNA"/>
</dbReference>
<evidence type="ECO:0000256" key="5">
    <source>
        <dbReference type="ARBA" id="ARBA00023204"/>
    </source>
</evidence>
<dbReference type="Proteomes" id="UP000814243">
    <property type="component" value="Unassembled WGS sequence"/>
</dbReference>
<dbReference type="Pfam" id="PF00488">
    <property type="entry name" value="MutS_V"/>
    <property type="match status" value="1"/>
</dbReference>
<dbReference type="InterPro" id="IPR007861">
    <property type="entry name" value="DNA_mismatch_repair_MutS_clamp"/>
</dbReference>
<dbReference type="GO" id="GO:0005524">
    <property type="term" value="F:ATP binding"/>
    <property type="evidence" value="ECO:0007669"/>
    <property type="project" value="UniProtKB-KW"/>
</dbReference>
<keyword evidence="3" id="KW-0067">ATP-binding</keyword>
<dbReference type="InterPro" id="IPR045076">
    <property type="entry name" value="MutS"/>
</dbReference>
<dbReference type="PANTHER" id="PTHR11361">
    <property type="entry name" value="DNA MISMATCH REPAIR PROTEIN MUTS FAMILY MEMBER"/>
    <property type="match status" value="1"/>
</dbReference>
<dbReference type="Gene3D" id="3.40.50.300">
    <property type="entry name" value="P-loop containing nucleotide triphosphate hydrolases"/>
    <property type="match status" value="2"/>
</dbReference>
<reference evidence="8" key="1">
    <citation type="journal article" date="2021" name="G3 (Bethesda)">
        <title>Genome and transcriptome analysis of the beet armyworm Spodoptera exigua reveals targets for pest control. .</title>
        <authorList>
            <person name="Simon S."/>
            <person name="Breeschoten T."/>
            <person name="Jansen H.J."/>
            <person name="Dirks R.P."/>
            <person name="Schranz M.E."/>
            <person name="Ros V.I.D."/>
        </authorList>
    </citation>
    <scope>NUCLEOTIDE SEQUENCE</scope>
    <source>
        <strain evidence="8">TB_SE_WUR_2020</strain>
    </source>
</reference>
<keyword evidence="4" id="KW-0238">DNA-binding</keyword>
<evidence type="ECO:0000256" key="1">
    <source>
        <dbReference type="ARBA" id="ARBA00006271"/>
    </source>
</evidence>
<dbReference type="PIRSF" id="PIRSF005813">
    <property type="entry name" value="MSH2"/>
    <property type="match status" value="1"/>
</dbReference>
<dbReference type="InterPro" id="IPR011184">
    <property type="entry name" value="DNA_mismatch_repair_Msh2"/>
</dbReference>
<evidence type="ECO:0000256" key="6">
    <source>
        <dbReference type="SAM" id="Coils"/>
    </source>
</evidence>
<dbReference type="Pfam" id="PF05190">
    <property type="entry name" value="MutS_IV"/>
    <property type="match status" value="1"/>
</dbReference>
<dbReference type="InterPro" id="IPR036187">
    <property type="entry name" value="DNA_mismatch_repair_MutS_sf"/>
</dbReference>
<evidence type="ECO:0000256" key="3">
    <source>
        <dbReference type="ARBA" id="ARBA00022840"/>
    </source>
</evidence>
<dbReference type="AlphaFoldDB" id="A0A922M535"/>
<keyword evidence="5" id="KW-0227">DNA damage</keyword>
<name>A0A922M535_SPOEX</name>
<gene>
    <name evidence="8" type="ORF">HF086_000707</name>
</gene>
<evidence type="ECO:0000259" key="7">
    <source>
        <dbReference type="PROSITE" id="PS00486"/>
    </source>
</evidence>
<evidence type="ECO:0000313" key="9">
    <source>
        <dbReference type="Proteomes" id="UP000814243"/>
    </source>
</evidence>
<dbReference type="Gene3D" id="1.10.1420.10">
    <property type="match status" value="2"/>
</dbReference>
<protein>
    <recommendedName>
        <fullName evidence="7">DNA mismatch repair proteins mutS family domain-containing protein</fullName>
    </recommendedName>
</protein>
<keyword evidence="2" id="KW-0547">Nucleotide-binding</keyword>
<dbReference type="GO" id="GO:0006298">
    <property type="term" value="P:mismatch repair"/>
    <property type="evidence" value="ECO:0007669"/>
    <property type="project" value="InterPro"/>
</dbReference>
<dbReference type="GO" id="GO:0030983">
    <property type="term" value="F:mismatched DNA binding"/>
    <property type="evidence" value="ECO:0007669"/>
    <property type="project" value="InterPro"/>
</dbReference>
<dbReference type="InterPro" id="IPR027417">
    <property type="entry name" value="P-loop_NTPase"/>
</dbReference>
<feature type="coiled-coil region" evidence="6">
    <location>
        <begin position="263"/>
        <end position="290"/>
    </location>
</feature>
<evidence type="ECO:0000313" key="8">
    <source>
        <dbReference type="EMBL" id="KAH9630494.1"/>
    </source>
</evidence>
<proteinExistence type="inferred from homology"/>
<comment type="caution">
    <text evidence="8">The sequence shown here is derived from an EMBL/GenBank/DDBJ whole genome shotgun (WGS) entry which is preliminary data.</text>
</comment>
<keyword evidence="5" id="KW-0234">DNA repair</keyword>
<comment type="similarity">
    <text evidence="1">Belongs to the DNA mismatch repair MutS family.</text>
</comment>
<dbReference type="GO" id="GO:0006312">
    <property type="term" value="P:mitotic recombination"/>
    <property type="evidence" value="ECO:0007669"/>
    <property type="project" value="TreeGrafter"/>
</dbReference>
<dbReference type="InterPro" id="IPR000432">
    <property type="entry name" value="DNA_mismatch_repair_MutS_C"/>
</dbReference>
<dbReference type="SMART" id="SM00534">
    <property type="entry name" value="MUTSac"/>
    <property type="match status" value="1"/>
</dbReference>
<dbReference type="Pfam" id="PF05192">
    <property type="entry name" value="MutS_III"/>
    <property type="match status" value="1"/>
</dbReference>
<dbReference type="GO" id="GO:0032301">
    <property type="term" value="C:MutSalpha complex"/>
    <property type="evidence" value="ECO:0007669"/>
    <property type="project" value="TreeGrafter"/>
</dbReference>
<evidence type="ECO:0000256" key="4">
    <source>
        <dbReference type="ARBA" id="ARBA00023125"/>
    </source>
</evidence>
<keyword evidence="6" id="KW-0175">Coiled coil</keyword>
<dbReference type="GO" id="GO:0140664">
    <property type="term" value="F:ATP-dependent DNA damage sensor activity"/>
    <property type="evidence" value="ECO:0007669"/>
    <property type="project" value="InterPro"/>
</dbReference>
<feature type="domain" description="DNA mismatch repair proteins mutS family" evidence="7">
    <location>
        <begin position="494"/>
        <end position="510"/>
    </location>
</feature>
<dbReference type="Gene3D" id="3.30.420.110">
    <property type="entry name" value="MutS, connector domain"/>
    <property type="match status" value="1"/>
</dbReference>
<evidence type="ECO:0000256" key="2">
    <source>
        <dbReference type="ARBA" id="ARBA00022741"/>
    </source>
</evidence>
<accession>A0A922M535</accession>
<sequence>MSVTEFTDDDLLTELETITVQMAPSECLVPISEHDDYKALKKVMERTNVTLTKLKKAEFSTEGLVQDLNRLLKFKENQQQDANAFPETRKEVAMTCLAAAIKYSALLNDSTNFARFHLSTIQADCFLHLDSAALSALNVFPELGDTSNAPSRSLYGLLDKCRTQQGKRLLAQWLRQPLRDINLINERLDIVELLMTNSQLRLQLHEDHLRRIPDLQALARRLTRKKANLQDCYRIYQFLEMIETTVDMEAVDRGDFLVKPSFDEQLQSLYEQLEQMQTSAEKELNKAARDLGLDAGKTIKLESNPQHAFCFRVTLKEEQSLRGNKKYTIIDAVKGGVRFKTKTLENITDEYTTTKSLLQTLLGLSNHVLGETYLCSGDPNAGYSECLFCLSHILSRLDVLVSFAVASSSAPIPYIRPTITEENNEMVLEELRHPCLELAEGVSYIPNDVVFKRGVGILHIVTGANMGGKSTWMRSCGVACVLAHAGCPTATADSLVLIDELGRGTSTYEGCGIAWAIAEELATKSQCFCLFATHYQELTRLASSHPGVILNSHAEASVLNGQLLLLHRIAPGPALHSLGLHVAKLADLPDSIIEYAETKQAQLEINLFDVEAAVKSTETKEGQKLIVDFLRKCKQVQEETSSNDVMVKEIAKLKQELLQSNNKYVESLMA</sequence>
<dbReference type="InterPro" id="IPR007696">
    <property type="entry name" value="DNA_mismatch_repair_MutS_core"/>
</dbReference>
<dbReference type="InterPro" id="IPR036678">
    <property type="entry name" value="MutS_con_dom_sf"/>
</dbReference>
<feature type="coiled-coil region" evidence="6">
    <location>
        <begin position="636"/>
        <end position="663"/>
    </location>
</feature>
<dbReference type="PROSITE" id="PS00486">
    <property type="entry name" value="DNA_MISMATCH_REPAIR_2"/>
    <property type="match status" value="1"/>
</dbReference>